<dbReference type="NCBIfam" id="TIGR01771">
    <property type="entry name" value="L-LDH-NAD"/>
    <property type="match status" value="1"/>
</dbReference>
<evidence type="ECO:0000313" key="12">
    <source>
        <dbReference type="Proteomes" id="UP000637632"/>
    </source>
</evidence>
<feature type="binding site" evidence="8">
    <location>
        <position position="79"/>
    </location>
    <ligand>
        <name>substrate</name>
    </ligand>
</feature>
<evidence type="ECO:0000256" key="2">
    <source>
        <dbReference type="ARBA" id="ARBA00004843"/>
    </source>
</evidence>
<gene>
    <name evidence="8" type="primary">ldh</name>
    <name evidence="11" type="ORF">H8K26_06120</name>
</gene>
<feature type="binding site" evidence="8">
    <location>
        <position position="168"/>
    </location>
    <ligand>
        <name>beta-D-fructose 1,6-bisphosphate</name>
        <dbReference type="ChEBI" id="CHEBI:32966"/>
        <note>allosteric activator</note>
    </ligand>
</feature>
<dbReference type="HAMAP" id="MF_00488">
    <property type="entry name" value="Lactate_dehydrog"/>
    <property type="match status" value="1"/>
</dbReference>
<accession>A0ABR6XDM8</accession>
<dbReference type="InterPro" id="IPR001557">
    <property type="entry name" value="L-lactate/malate_DH"/>
</dbReference>
<feature type="binding site" evidence="8">
    <location>
        <position position="153"/>
    </location>
    <ligand>
        <name>beta-D-fructose 1,6-bisphosphate</name>
        <dbReference type="ChEBI" id="CHEBI:32966"/>
        <note>allosteric activator</note>
    </ligand>
</feature>
<dbReference type="RefSeq" id="WP_190478122.1">
    <property type="nucleotide sequence ID" value="NZ_JACOFT010000002.1"/>
</dbReference>
<feature type="binding site" evidence="8">
    <location>
        <position position="143"/>
    </location>
    <ligand>
        <name>NAD(+)</name>
        <dbReference type="ChEBI" id="CHEBI:57540"/>
    </ligand>
</feature>
<feature type="active site" description="Proton acceptor" evidence="8">
    <location>
        <position position="175"/>
    </location>
</feature>
<dbReference type="EMBL" id="JACOFT010000002">
    <property type="protein sequence ID" value="MBC3811012.1"/>
    <property type="molecule type" value="Genomic_DNA"/>
</dbReference>
<comment type="caution">
    <text evidence="8">Lacks conserved residue(s) required for the propagation of feature annotation.</text>
</comment>
<comment type="function">
    <text evidence="8">Catalyzes the conversion of lactate to pyruvate.</text>
</comment>
<dbReference type="Proteomes" id="UP000637632">
    <property type="component" value="Unassembled WGS sequence"/>
</dbReference>
<dbReference type="Pfam" id="PF00056">
    <property type="entry name" value="Ldh_1_N"/>
    <property type="match status" value="1"/>
</dbReference>
<proteinExistence type="inferred from homology"/>
<comment type="activity regulation">
    <text evidence="8">Allosterically activated by fructose 1,6-bisphosphate (FBP).</text>
</comment>
<dbReference type="InterPro" id="IPR036291">
    <property type="entry name" value="NAD(P)-bd_dom_sf"/>
</dbReference>
<feature type="domain" description="Lactate/malate dehydrogenase C-terminal" evidence="10">
    <location>
        <begin position="145"/>
        <end position="309"/>
    </location>
</feature>
<keyword evidence="8" id="KW-0021">Allosteric enzyme</keyword>
<keyword evidence="12" id="KW-1185">Reference proteome</keyword>
<dbReference type="InterPro" id="IPR018177">
    <property type="entry name" value="L-lactate_DH_AS"/>
</dbReference>
<dbReference type="InterPro" id="IPR015955">
    <property type="entry name" value="Lactate_DH/Glyco_Ohase_4_C"/>
</dbReference>
<feature type="binding site" evidence="8">
    <location>
        <position position="11"/>
    </location>
    <ligand>
        <name>NAD(+)</name>
        <dbReference type="ChEBI" id="CHEBI:57540"/>
    </ligand>
</feature>
<dbReference type="InterPro" id="IPR001236">
    <property type="entry name" value="Lactate/malate_DH_N"/>
</dbReference>
<feature type="binding site" evidence="8">
    <location>
        <begin position="115"/>
        <end position="117"/>
    </location>
    <ligand>
        <name>NAD(+)</name>
        <dbReference type="ChEBI" id="CHEBI:57540"/>
    </ligand>
</feature>
<feature type="binding site" evidence="8">
    <location>
        <position position="230"/>
    </location>
    <ligand>
        <name>substrate</name>
    </ligand>
</feature>
<dbReference type="GO" id="GO:0004459">
    <property type="term" value="F:L-lactate dehydrogenase (NAD+) activity"/>
    <property type="evidence" value="ECO:0007669"/>
    <property type="project" value="UniProtKB-EC"/>
</dbReference>
<keyword evidence="5 8" id="KW-0560">Oxidoreductase</keyword>
<evidence type="ECO:0000313" key="11">
    <source>
        <dbReference type="EMBL" id="MBC3811012.1"/>
    </source>
</evidence>
<feature type="binding site" evidence="8">
    <location>
        <begin position="117"/>
        <end position="120"/>
    </location>
    <ligand>
        <name>substrate</name>
    </ligand>
</feature>
<dbReference type="PANTHER" id="PTHR43128">
    <property type="entry name" value="L-2-HYDROXYCARBOXYLATE DEHYDROGENASE (NAD(P)(+))"/>
    <property type="match status" value="1"/>
</dbReference>
<feature type="binding site" evidence="8">
    <location>
        <begin position="148"/>
        <end position="151"/>
    </location>
    <ligand>
        <name>substrate</name>
    </ligand>
</feature>
<evidence type="ECO:0000256" key="8">
    <source>
        <dbReference type="HAMAP-Rule" id="MF_00488"/>
    </source>
</evidence>
<comment type="function">
    <text evidence="1">Catalyzes the reversible oxidation of malate to oxaloacetate.</text>
</comment>
<feature type="binding site" evidence="8">
    <location>
        <begin position="76"/>
        <end position="77"/>
    </location>
    <ligand>
        <name>NAD(+)</name>
        <dbReference type="ChEBI" id="CHEBI:57540"/>
    </ligand>
</feature>
<evidence type="ECO:0000256" key="5">
    <source>
        <dbReference type="ARBA" id="ARBA00023002"/>
    </source>
</evidence>
<evidence type="ECO:0000256" key="1">
    <source>
        <dbReference type="ARBA" id="ARBA00003966"/>
    </source>
</evidence>
<comment type="subunit">
    <text evidence="8">Homotetramer.</text>
</comment>
<evidence type="ECO:0000256" key="4">
    <source>
        <dbReference type="ARBA" id="ARBA00012967"/>
    </source>
</evidence>
<keyword evidence="6 8" id="KW-0520">NAD</keyword>
<keyword evidence="8" id="KW-0597">Phosphoprotein</keyword>
<comment type="catalytic activity">
    <reaction evidence="7 8">
        <text>(S)-lactate + NAD(+) = pyruvate + NADH + H(+)</text>
        <dbReference type="Rhea" id="RHEA:23444"/>
        <dbReference type="ChEBI" id="CHEBI:15361"/>
        <dbReference type="ChEBI" id="CHEBI:15378"/>
        <dbReference type="ChEBI" id="CHEBI:16651"/>
        <dbReference type="ChEBI" id="CHEBI:57540"/>
        <dbReference type="ChEBI" id="CHEBI:57945"/>
        <dbReference type="EC" id="1.1.1.27"/>
    </reaction>
</comment>
<evidence type="ECO:0000259" key="10">
    <source>
        <dbReference type="Pfam" id="PF02866"/>
    </source>
</evidence>
<dbReference type="SUPFAM" id="SSF51735">
    <property type="entry name" value="NAD(P)-binding Rossmann-fold domains"/>
    <property type="match status" value="1"/>
</dbReference>
<evidence type="ECO:0000256" key="7">
    <source>
        <dbReference type="ARBA" id="ARBA00049258"/>
    </source>
</evidence>
<dbReference type="PANTHER" id="PTHR43128:SF16">
    <property type="entry name" value="L-LACTATE DEHYDROGENASE"/>
    <property type="match status" value="1"/>
</dbReference>
<name>A0ABR6XDM8_9BURK</name>
<evidence type="ECO:0000256" key="3">
    <source>
        <dbReference type="ARBA" id="ARBA00006054"/>
    </source>
</evidence>
<comment type="pathway">
    <text evidence="2 8">Fermentation; pyruvate fermentation to lactate; (S)-lactate from pyruvate: step 1/1.</text>
</comment>
<feature type="modified residue" description="Phosphotyrosine" evidence="8">
    <location>
        <position position="221"/>
    </location>
</feature>
<feature type="domain" description="Lactate/malate dehydrogenase N-terminal" evidence="9">
    <location>
        <begin position="1"/>
        <end position="132"/>
    </location>
</feature>
<evidence type="ECO:0000259" key="9">
    <source>
        <dbReference type="Pfam" id="PF00056"/>
    </source>
</evidence>
<dbReference type="Pfam" id="PF02866">
    <property type="entry name" value="Ldh_1_C"/>
    <property type="match status" value="1"/>
</dbReference>
<comment type="subcellular location">
    <subcellularLocation>
        <location evidence="8">Cytoplasm</location>
    </subcellularLocation>
</comment>
<dbReference type="PRINTS" id="PR00086">
    <property type="entry name" value="LLDHDRGNASE"/>
</dbReference>
<dbReference type="Gene3D" id="3.40.50.720">
    <property type="entry name" value="NAD(P)-binding Rossmann-like Domain"/>
    <property type="match status" value="1"/>
</dbReference>
<keyword evidence="8" id="KW-0963">Cytoplasm</keyword>
<feature type="binding site" evidence="8">
    <location>
        <position position="32"/>
    </location>
    <ligand>
        <name>NAD(+)</name>
        <dbReference type="ChEBI" id="CHEBI:57540"/>
    </ligand>
</feature>
<dbReference type="EC" id="1.1.1.27" evidence="4 8"/>
<evidence type="ECO:0000256" key="6">
    <source>
        <dbReference type="ARBA" id="ARBA00023027"/>
    </source>
</evidence>
<protein>
    <recommendedName>
        <fullName evidence="4 8">L-lactate dehydrogenase</fullName>
        <shortName evidence="8">L-LDH</shortName>
        <ecNumber evidence="4 8">1.1.1.27</ecNumber>
    </recommendedName>
</protein>
<comment type="caution">
    <text evidence="11">The sequence shown here is derived from an EMBL/GenBank/DDBJ whole genome shotgun (WGS) entry which is preliminary data.</text>
</comment>
<dbReference type="PIRSF" id="PIRSF000102">
    <property type="entry name" value="Lac_mal_DH"/>
    <property type="match status" value="1"/>
</dbReference>
<dbReference type="CDD" id="cd05292">
    <property type="entry name" value="LDH_2"/>
    <property type="match status" value="1"/>
</dbReference>
<dbReference type="PROSITE" id="PS00064">
    <property type="entry name" value="L_LDH"/>
    <property type="match status" value="1"/>
</dbReference>
<dbReference type="SUPFAM" id="SSF56327">
    <property type="entry name" value="LDH C-terminal domain-like"/>
    <property type="match status" value="1"/>
</dbReference>
<dbReference type="Gene3D" id="3.90.110.10">
    <property type="entry name" value="Lactate dehydrogenase/glycoside hydrolase, family 4, C-terminal"/>
    <property type="match status" value="1"/>
</dbReference>
<feature type="binding site" evidence="8">
    <location>
        <position position="85"/>
    </location>
    <ligand>
        <name>substrate</name>
    </ligand>
</feature>
<dbReference type="InterPro" id="IPR011304">
    <property type="entry name" value="L-lactate_DH"/>
</dbReference>
<comment type="similarity">
    <text evidence="3 8">Belongs to the LDH/MDH superfamily. LDH family.</text>
</comment>
<organism evidence="11 12">
    <name type="scientific">Undibacterium aquatile</name>
    <dbReference type="NCBI Taxonomy" id="1537398"/>
    <lineage>
        <taxon>Bacteria</taxon>
        <taxon>Pseudomonadati</taxon>
        <taxon>Pseudomonadota</taxon>
        <taxon>Betaproteobacteria</taxon>
        <taxon>Burkholderiales</taxon>
        <taxon>Oxalobacteraceae</taxon>
        <taxon>Undibacterium</taxon>
    </lineage>
</organism>
<dbReference type="InterPro" id="IPR022383">
    <property type="entry name" value="Lactate/malate_DH_C"/>
</dbReference>
<reference evidence="11 12" key="1">
    <citation type="submission" date="2020-08" db="EMBL/GenBank/DDBJ databases">
        <title>Novel species isolated from subtropical streams in China.</title>
        <authorList>
            <person name="Lu H."/>
        </authorList>
    </citation>
    <scope>NUCLEOTIDE SEQUENCE [LARGE SCALE GENOMIC DNA]</scope>
    <source>
        <strain evidence="11 12">CCTCC AB 2015119</strain>
    </source>
</reference>
<sequence>MKIGIVGTGNVGSTAAYSLVLQGIGSELVLVDHFPALAEAHVMDILHATPFSYPVNVHGGTFADLAGCALVIVAAGVNQQPGETRLALLQRNAEIFAGIIPPIVRAAQDAIILIATNPLDIMTQIATKLAVREGMPASRVLGTGTMLDTGRFRTLLGQRYDVAPSSVHAYVLGEHGDSEVLNWSGASVAGVPLEQFALASGQPLSAEIMQQVDQDVRRAAYKIIAGKGSTYYGIGAAIAALSRCILFDERSVFTVSSVMAEVEGVTDVALSLPHIIGRKGIEMTIFPTLSVEEHAALSQSATVIKTHLQSIQY</sequence>